<evidence type="ECO:0008006" key="3">
    <source>
        <dbReference type="Google" id="ProtNLM"/>
    </source>
</evidence>
<dbReference type="GO" id="GO:0003677">
    <property type="term" value="F:DNA binding"/>
    <property type="evidence" value="ECO:0007669"/>
    <property type="project" value="InterPro"/>
</dbReference>
<name>A0A918U711_9NEIS</name>
<gene>
    <name evidence="1" type="ORF">GCM10011289_02500</name>
</gene>
<reference evidence="1" key="1">
    <citation type="journal article" date="2014" name="Int. J. Syst. Evol. Microbiol.">
        <title>Complete genome sequence of Corynebacterium casei LMG S-19264T (=DSM 44701T), isolated from a smear-ripened cheese.</title>
        <authorList>
            <consortium name="US DOE Joint Genome Institute (JGI-PGF)"/>
            <person name="Walter F."/>
            <person name="Albersmeier A."/>
            <person name="Kalinowski J."/>
            <person name="Ruckert C."/>
        </authorList>
    </citation>
    <scope>NUCLEOTIDE SEQUENCE</scope>
    <source>
        <strain evidence="1">KCTC 32182</strain>
    </source>
</reference>
<organism evidence="1 2">
    <name type="scientific">Paludibacterium paludis</name>
    <dbReference type="NCBI Taxonomy" id="1225769"/>
    <lineage>
        <taxon>Bacteria</taxon>
        <taxon>Pseudomonadati</taxon>
        <taxon>Pseudomonadota</taxon>
        <taxon>Betaproteobacteria</taxon>
        <taxon>Neisseriales</taxon>
        <taxon>Chromobacteriaceae</taxon>
        <taxon>Paludibacterium</taxon>
    </lineage>
</organism>
<reference evidence="1" key="2">
    <citation type="submission" date="2020-09" db="EMBL/GenBank/DDBJ databases">
        <authorList>
            <person name="Sun Q."/>
            <person name="Kim S."/>
        </authorList>
    </citation>
    <scope>NUCLEOTIDE SEQUENCE</scope>
    <source>
        <strain evidence="1">KCTC 32182</strain>
    </source>
</reference>
<dbReference type="AlphaFoldDB" id="A0A918U711"/>
<evidence type="ECO:0000313" key="1">
    <source>
        <dbReference type="EMBL" id="GGY03666.1"/>
    </source>
</evidence>
<keyword evidence="2" id="KW-1185">Reference proteome</keyword>
<accession>A0A918U711</accession>
<dbReference type="EMBL" id="BMYX01000001">
    <property type="protein sequence ID" value="GGY03666.1"/>
    <property type="molecule type" value="Genomic_DNA"/>
</dbReference>
<dbReference type="NCBIfam" id="NF041471">
    <property type="entry name" value="phage_reg_YmfL"/>
    <property type="match status" value="1"/>
</dbReference>
<dbReference type="RefSeq" id="WP_189530310.1">
    <property type="nucleotide sequence ID" value="NZ_BMYX01000001.1"/>
</dbReference>
<dbReference type="Proteomes" id="UP000645257">
    <property type="component" value="Unassembled WGS sequence"/>
</dbReference>
<comment type="caution">
    <text evidence="1">The sequence shown here is derived from an EMBL/GenBank/DDBJ whole genome shotgun (WGS) entry which is preliminary data.</text>
</comment>
<protein>
    <recommendedName>
        <fullName evidence="3">DNA-binding protein</fullName>
    </recommendedName>
</protein>
<dbReference type="InterPro" id="IPR048188">
    <property type="entry name" value="YmfL-like"/>
</dbReference>
<sequence>MEIEQRIIGSLRMMARAMNGGWKGMAEALDTTVLKLQNRVYCRKGQEPTVSLALRMQQASETTYFAEAVAVASGGIFVRMPAVEDLGNEEIQEKFLELLETVGEHVRAYREVTADDEINDQERRRLEGIAHSICQLVTNINWLTFRIYCKQV</sequence>
<dbReference type="InterPro" id="IPR009679">
    <property type="entry name" value="Phage_186_CII-like"/>
</dbReference>
<evidence type="ECO:0000313" key="2">
    <source>
        <dbReference type="Proteomes" id="UP000645257"/>
    </source>
</evidence>
<proteinExistence type="predicted"/>
<dbReference type="Pfam" id="PF06892">
    <property type="entry name" value="Phage_CP76"/>
    <property type="match status" value="1"/>
</dbReference>